<accession>A0A553P3X1</accession>
<feature type="zinc finger region" description="C3H1-type" evidence="4">
    <location>
        <begin position="589"/>
        <end position="617"/>
    </location>
</feature>
<keyword evidence="3 4" id="KW-0862">Zinc</keyword>
<dbReference type="Pfam" id="PF03765">
    <property type="entry name" value="CRAL_TRIO_N"/>
    <property type="match status" value="1"/>
</dbReference>
<feature type="zinc finger region" description="C3H1-type" evidence="4">
    <location>
        <begin position="624"/>
        <end position="652"/>
    </location>
</feature>
<evidence type="ECO:0000259" key="6">
    <source>
        <dbReference type="PROSITE" id="PS50191"/>
    </source>
</evidence>
<dbReference type="Gene3D" id="1.10.8.20">
    <property type="entry name" value="N-terminal domain of phosphatidylinositol transfer protein sec14p"/>
    <property type="match status" value="1"/>
</dbReference>
<dbReference type="Proteomes" id="UP000318571">
    <property type="component" value="Chromosome 7"/>
</dbReference>
<dbReference type="InterPro" id="IPR000571">
    <property type="entry name" value="Znf_CCCH"/>
</dbReference>
<dbReference type="SUPFAM" id="SSF90229">
    <property type="entry name" value="CCCH zinc finger"/>
    <property type="match status" value="2"/>
</dbReference>
<dbReference type="GO" id="GO:0008270">
    <property type="term" value="F:zinc ion binding"/>
    <property type="evidence" value="ECO:0007669"/>
    <property type="project" value="UniProtKB-KW"/>
</dbReference>
<reference evidence="7 8" key="1">
    <citation type="journal article" date="2018" name="Nat. Ecol. Evol.">
        <title>Genomic signatures of mitonuclear coevolution across populations of Tigriopus californicus.</title>
        <authorList>
            <person name="Barreto F.S."/>
            <person name="Watson E.T."/>
            <person name="Lima T.G."/>
            <person name="Willett C.S."/>
            <person name="Edmands S."/>
            <person name="Li W."/>
            <person name="Burton R.S."/>
        </authorList>
    </citation>
    <scope>NUCLEOTIDE SEQUENCE [LARGE SCALE GENOMIC DNA]</scope>
    <source>
        <strain evidence="7 8">San Diego</strain>
    </source>
</reference>
<dbReference type="Pfam" id="PF00650">
    <property type="entry name" value="CRAL_TRIO"/>
    <property type="match status" value="1"/>
</dbReference>
<gene>
    <name evidence="7" type="ORF">TCAL_04745</name>
</gene>
<dbReference type="GO" id="GO:1902936">
    <property type="term" value="F:phosphatidylinositol bisphosphate binding"/>
    <property type="evidence" value="ECO:0007669"/>
    <property type="project" value="TreeGrafter"/>
</dbReference>
<evidence type="ECO:0000256" key="2">
    <source>
        <dbReference type="ARBA" id="ARBA00022771"/>
    </source>
</evidence>
<dbReference type="SUPFAM" id="SSF52087">
    <property type="entry name" value="CRAL/TRIO domain"/>
    <property type="match status" value="1"/>
</dbReference>
<protein>
    <submittedName>
        <fullName evidence="7">Uncharacterized protein</fullName>
    </submittedName>
</protein>
<evidence type="ECO:0000313" key="8">
    <source>
        <dbReference type="Proteomes" id="UP000318571"/>
    </source>
</evidence>
<feature type="domain" description="C3H1-type" evidence="5">
    <location>
        <begin position="624"/>
        <end position="652"/>
    </location>
</feature>
<feature type="domain" description="CRAL-TRIO" evidence="6">
    <location>
        <begin position="144"/>
        <end position="306"/>
    </location>
</feature>
<evidence type="ECO:0000256" key="4">
    <source>
        <dbReference type="PROSITE-ProRule" id="PRU00723"/>
    </source>
</evidence>
<dbReference type="InterPro" id="IPR001251">
    <property type="entry name" value="CRAL-TRIO_dom"/>
</dbReference>
<evidence type="ECO:0000313" key="7">
    <source>
        <dbReference type="EMBL" id="TRY72381.1"/>
    </source>
</evidence>
<keyword evidence="2 4" id="KW-0863">Zinc-finger</keyword>
<dbReference type="InterPro" id="IPR011074">
    <property type="entry name" value="CRAL/TRIO_N_dom"/>
</dbReference>
<dbReference type="PRINTS" id="PR00180">
    <property type="entry name" value="CRETINALDHBP"/>
</dbReference>
<dbReference type="Gene3D" id="4.10.1000.10">
    <property type="entry name" value="Zinc finger, CCCH-type"/>
    <property type="match status" value="2"/>
</dbReference>
<dbReference type="CDD" id="cd00170">
    <property type="entry name" value="SEC14"/>
    <property type="match status" value="1"/>
</dbReference>
<comment type="caution">
    <text evidence="7">The sequence shown here is derived from an EMBL/GenBank/DDBJ whole genome shotgun (WGS) entry which is preliminary data.</text>
</comment>
<dbReference type="InterPro" id="IPR036273">
    <property type="entry name" value="CRAL/TRIO_N_dom_sf"/>
</dbReference>
<keyword evidence="1 4" id="KW-0479">Metal-binding</keyword>
<dbReference type="PANTHER" id="PTHR10174">
    <property type="entry name" value="ALPHA-TOCOPHEROL TRANSFER PROTEIN-RELATED"/>
    <property type="match status" value="1"/>
</dbReference>
<organism evidence="7 8">
    <name type="scientific">Tigriopus californicus</name>
    <name type="common">Marine copepod</name>
    <dbReference type="NCBI Taxonomy" id="6832"/>
    <lineage>
        <taxon>Eukaryota</taxon>
        <taxon>Metazoa</taxon>
        <taxon>Ecdysozoa</taxon>
        <taxon>Arthropoda</taxon>
        <taxon>Crustacea</taxon>
        <taxon>Multicrustacea</taxon>
        <taxon>Hexanauplia</taxon>
        <taxon>Copepoda</taxon>
        <taxon>Harpacticoida</taxon>
        <taxon>Harpacticidae</taxon>
        <taxon>Tigriopus</taxon>
    </lineage>
</organism>
<name>A0A553P3X1_TIGCA</name>
<dbReference type="PROSITE" id="PS50191">
    <property type="entry name" value="CRAL_TRIO"/>
    <property type="match status" value="1"/>
</dbReference>
<feature type="zinc finger region" description="C3H1-type" evidence="4">
    <location>
        <begin position="546"/>
        <end position="573"/>
    </location>
</feature>
<dbReference type="EMBL" id="VCGU01000008">
    <property type="protein sequence ID" value="TRY72381.1"/>
    <property type="molecule type" value="Genomic_DNA"/>
</dbReference>
<evidence type="ECO:0000256" key="3">
    <source>
        <dbReference type="ARBA" id="ARBA00022833"/>
    </source>
</evidence>
<dbReference type="GO" id="GO:0016020">
    <property type="term" value="C:membrane"/>
    <property type="evidence" value="ECO:0007669"/>
    <property type="project" value="TreeGrafter"/>
</dbReference>
<dbReference type="InterPro" id="IPR036855">
    <property type="entry name" value="Znf_CCCH_sf"/>
</dbReference>
<keyword evidence="8" id="KW-1185">Reference proteome</keyword>
<sequence length="663" mass="75969">MTRVSGDIVPVHAQVTRILADGTAPADLDLRMQGRQHRGDEFGIVPWLHEPLTMDAQDDLDEGWKRKATAEVAEKEQWRDRDVQTFRELVSNDESVQCPTTDDFLLKFLRAQKFDYDRALVMLTRYFRMRKCNPENFDKALPSLAKSIFSHQQQTVLPCRDRNGRRIFLFRAGIWDPYQVTPGDIFAANYLLLEMIAREAKSQVAGLVMVVDLAGFCFSHIMNVSKDHVRSVANIIQNTFPLRFREIHIVNESYLFDIVFALIKPFLSETIRSRIKFHGSNMESLHDSISPSVLPLEFGGQAGPMDNSKLVDTLLEHEAFFQDLNEYGFVSDVEKESPKSHPYQGYCLASPAEEPSFVQSSNIPSEMEVAKAKIARPDQPRGNDPGWYLELKEDIESFGQGNSISQEFFEYCLAAFTEPKHLNNRSFPLGSSNSKLNHSAVTFRELPKAPPMTSTRTGLEQELKAIWAKKDEKLEISPIKLESNILGLSNVTLRSLEDDSFEPFDYTKFDLSLDFQSKSTAEIFNRRCEDATSSSTTVSLKAESVYNKTILCKYYLKGFCIHESKCSFAHGLNELKLTERDKLNKSHSKFKAEPCRNVYDSKFCQFGPKCIFAHSIGELQNPDNFKRLPCKYWGRRRDCHLADNCFYAHGRFQNHHHYKAFQK</sequence>
<dbReference type="STRING" id="6832.A0A553P3X1"/>
<feature type="domain" description="C3H1-type" evidence="5">
    <location>
        <begin position="589"/>
        <end position="617"/>
    </location>
</feature>
<dbReference type="InterPro" id="IPR036865">
    <property type="entry name" value="CRAL-TRIO_dom_sf"/>
</dbReference>
<proteinExistence type="predicted"/>
<dbReference type="SMART" id="SM00516">
    <property type="entry name" value="SEC14"/>
    <property type="match status" value="1"/>
</dbReference>
<dbReference type="SMART" id="SM01100">
    <property type="entry name" value="CRAL_TRIO_N"/>
    <property type="match status" value="1"/>
</dbReference>
<dbReference type="SMART" id="SM00356">
    <property type="entry name" value="ZnF_C3H1"/>
    <property type="match status" value="3"/>
</dbReference>
<dbReference type="Gene3D" id="3.40.525.10">
    <property type="entry name" value="CRAL-TRIO lipid binding domain"/>
    <property type="match status" value="1"/>
</dbReference>
<dbReference type="PANTHER" id="PTHR10174:SF130">
    <property type="entry name" value="ALPHA-TOCOPHEROL TRANSFER PROTEIN-LIKE"/>
    <property type="match status" value="1"/>
</dbReference>
<dbReference type="Gene3D" id="1.20.5.1200">
    <property type="entry name" value="Alpha-tocopherol transfer"/>
    <property type="match status" value="1"/>
</dbReference>
<dbReference type="Pfam" id="PF00642">
    <property type="entry name" value="zf-CCCH"/>
    <property type="match status" value="2"/>
</dbReference>
<dbReference type="PROSITE" id="PS50103">
    <property type="entry name" value="ZF_C3H1"/>
    <property type="match status" value="3"/>
</dbReference>
<feature type="domain" description="C3H1-type" evidence="5">
    <location>
        <begin position="546"/>
        <end position="573"/>
    </location>
</feature>
<dbReference type="SUPFAM" id="SSF46938">
    <property type="entry name" value="CRAL/TRIO N-terminal domain"/>
    <property type="match status" value="1"/>
</dbReference>
<evidence type="ECO:0000259" key="5">
    <source>
        <dbReference type="PROSITE" id="PS50103"/>
    </source>
</evidence>
<evidence type="ECO:0000256" key="1">
    <source>
        <dbReference type="ARBA" id="ARBA00022723"/>
    </source>
</evidence>
<dbReference type="AlphaFoldDB" id="A0A553P3X1"/>